<dbReference type="CTD" id="180568"/>
<name>H2L0K1_CAEEL</name>
<dbReference type="PaxDb" id="6239-T02C5.1b"/>
<feature type="transmembrane region" description="Helical" evidence="3">
    <location>
        <begin position="319"/>
        <end position="342"/>
    </location>
</feature>
<sequence length="392" mass="44667">MRGALQLLLFVGTVTLVASKLHESPYVTECFDGHYNFRGVCFQCTPCGDFMYELAKCTDTSNTVCGWCGNKPNLDKISDEVLVSYQTKCLMSSLDFIGMTKLKDELVNVFDDEKDSEEVEELPIKDNFIKGENLEMIDSNEINYDMARNSLEDVYDSQEHQLPDPTYEEGDDSSSSEEIGEEEKTDENEIGSEIVSEKVKAYMIEKSEKVPSSVKIAKGKTTIVSHEEAEATFREIEALPNPVRKINQDDYDSSEESNEREIKWDNWVDDQVKPIRTNVEVVEAEEIEEFDQLIAKSLKNRRKILNDETESSPLFIKNLGSVFVICMGMIIVVTILSITYALMRAERKEFLGVPTDSQDYHMIIDSSNYIEKLESKEKQASRHVHVNPVFDV</sequence>
<dbReference type="STRING" id="6239.T02C5.1b.1"/>
<accession>H2L0K1</accession>
<dbReference type="WormBase" id="T02C5.1b">
    <property type="protein sequence ID" value="CE04848"/>
    <property type="gene ID" value="WBGene00020158"/>
</dbReference>
<dbReference type="SMART" id="SM00208">
    <property type="entry name" value="TNFR"/>
    <property type="match status" value="1"/>
</dbReference>
<evidence type="ECO:0000259" key="5">
    <source>
        <dbReference type="PROSITE" id="PS50050"/>
    </source>
</evidence>
<dbReference type="InParanoid" id="H2L0K1"/>
<evidence type="ECO:0000313" key="7">
    <source>
        <dbReference type="Proteomes" id="UP000001940"/>
    </source>
</evidence>
<dbReference type="Pfam" id="PF00020">
    <property type="entry name" value="TNFR_c6"/>
    <property type="match status" value="1"/>
</dbReference>
<evidence type="ECO:0007829" key="9">
    <source>
        <dbReference type="PeptideAtlas" id="H2L0K1"/>
    </source>
</evidence>
<evidence type="ECO:0000256" key="2">
    <source>
        <dbReference type="SAM" id="MobiDB-lite"/>
    </source>
</evidence>
<protein>
    <submittedName>
        <fullName evidence="6">TNFR-Cys domain-containing protein</fullName>
    </submittedName>
</protein>
<feature type="compositionally biased region" description="Acidic residues" evidence="2">
    <location>
        <begin position="166"/>
        <end position="190"/>
    </location>
</feature>
<dbReference type="Proteomes" id="UP000001940">
    <property type="component" value="Chromosome X"/>
</dbReference>
<feature type="signal peptide" evidence="4">
    <location>
        <begin position="1"/>
        <end position="19"/>
    </location>
</feature>
<feature type="domain" description="TNFR-Cys" evidence="5">
    <location>
        <begin position="29"/>
        <end position="65"/>
    </location>
</feature>
<dbReference type="ExpressionAtlas" id="H2L0K1">
    <property type="expression patterns" value="baseline and differential"/>
</dbReference>
<organism evidence="6 7">
    <name type="scientific">Caenorhabditis elegans</name>
    <dbReference type="NCBI Taxonomy" id="6239"/>
    <lineage>
        <taxon>Eukaryota</taxon>
        <taxon>Metazoa</taxon>
        <taxon>Ecdysozoa</taxon>
        <taxon>Nematoda</taxon>
        <taxon>Chromadorea</taxon>
        <taxon>Rhabditida</taxon>
        <taxon>Rhabditina</taxon>
        <taxon>Rhabditomorpha</taxon>
        <taxon>Rhabditoidea</taxon>
        <taxon>Rhabditidae</taxon>
        <taxon>Peloderinae</taxon>
        <taxon>Caenorhabditis</taxon>
    </lineage>
</organism>
<dbReference type="PeptideAtlas" id="H2L0K1"/>
<dbReference type="FunCoup" id="H2L0K1">
    <property type="interactions" value="1264"/>
</dbReference>
<keyword evidence="3" id="KW-1133">Transmembrane helix</keyword>
<dbReference type="InterPro" id="IPR001368">
    <property type="entry name" value="TNFR/NGFR_Cys_rich_reg"/>
</dbReference>
<feature type="repeat" description="TNFR-Cys" evidence="1">
    <location>
        <begin position="29"/>
        <end position="65"/>
    </location>
</feature>
<evidence type="ECO:0000313" key="6">
    <source>
        <dbReference type="EMBL" id="CCD74382.1"/>
    </source>
</evidence>
<dbReference type="EMBL" id="BX284606">
    <property type="protein sequence ID" value="CCD74382.1"/>
    <property type="molecule type" value="Genomic_DNA"/>
</dbReference>
<feature type="chain" id="PRO_5003564283" evidence="4">
    <location>
        <begin position="20"/>
        <end position="392"/>
    </location>
</feature>
<dbReference type="eggNOG" id="ENOG502TGAJ">
    <property type="taxonomic scope" value="Eukaryota"/>
</dbReference>
<feature type="disulfide bond" evidence="1">
    <location>
        <begin position="47"/>
        <end position="65"/>
    </location>
</feature>
<dbReference type="OMA" id="ASYQTKC"/>
<dbReference type="Gene3D" id="2.10.50.10">
    <property type="entry name" value="Tumor Necrosis Factor Receptor, subunit A, domain 2"/>
    <property type="match status" value="1"/>
</dbReference>
<proteinExistence type="evidence at protein level"/>
<feature type="disulfide bond" evidence="1">
    <location>
        <begin position="44"/>
        <end position="57"/>
    </location>
</feature>
<dbReference type="RefSeq" id="NP_001024870.1">
    <property type="nucleotide sequence ID" value="NM_001029699.3"/>
</dbReference>
<keyword evidence="7" id="KW-1185">Reference proteome</keyword>
<dbReference type="AlphaFoldDB" id="H2L0K1"/>
<keyword evidence="3" id="KW-0472">Membrane</keyword>
<evidence type="ECO:0000256" key="1">
    <source>
        <dbReference type="PROSITE-ProRule" id="PRU00206"/>
    </source>
</evidence>
<comment type="caution">
    <text evidence="1">Lacks conserved residue(s) required for the propagation of feature annotation.</text>
</comment>
<keyword evidence="1" id="KW-1015">Disulfide bond</keyword>
<keyword evidence="3" id="KW-0812">Transmembrane</keyword>
<evidence type="ECO:0000256" key="3">
    <source>
        <dbReference type="SAM" id="Phobius"/>
    </source>
</evidence>
<gene>
    <name evidence="6" type="ORF">CELE_T02C5.1</name>
    <name evidence="6 8" type="ORF">T02C5.1</name>
</gene>
<evidence type="ECO:0000256" key="4">
    <source>
        <dbReference type="SAM" id="SignalP"/>
    </source>
</evidence>
<dbReference type="Bgee" id="WBGene00020158">
    <property type="expression patterns" value="Expressed in larva and 3 other cell types or tissues"/>
</dbReference>
<dbReference type="IntAct" id="H2L0K1">
    <property type="interactions" value="3"/>
</dbReference>
<dbReference type="GeneID" id="180568"/>
<dbReference type="PROSITE" id="PS50050">
    <property type="entry name" value="TNFR_NGFR_2"/>
    <property type="match status" value="1"/>
</dbReference>
<dbReference type="AGR" id="WB:WBGene00020158"/>
<evidence type="ECO:0000313" key="8">
    <source>
        <dbReference type="WormBase" id="T02C5.1b"/>
    </source>
</evidence>
<dbReference type="PROSITE" id="PS00652">
    <property type="entry name" value="TNFR_NGFR_1"/>
    <property type="match status" value="1"/>
</dbReference>
<keyword evidence="9" id="KW-1267">Proteomics identification</keyword>
<reference evidence="6 7" key="1">
    <citation type="journal article" date="1998" name="Science">
        <title>Genome sequence of the nematode C. elegans: a platform for investigating biology.</title>
        <authorList>
            <consortium name="The C. elegans sequencing consortium"/>
            <person name="Sulson J.E."/>
            <person name="Waterston R."/>
        </authorList>
    </citation>
    <scope>NUCLEOTIDE SEQUENCE [LARGE SCALE GENOMIC DNA]</scope>
    <source>
        <strain evidence="6 7">Bristol N2</strain>
    </source>
</reference>
<keyword evidence="4" id="KW-0732">Signal</keyword>
<dbReference type="OrthoDB" id="5836695at2759"/>
<feature type="region of interest" description="Disordered" evidence="2">
    <location>
        <begin position="155"/>
        <end position="192"/>
    </location>
</feature>